<dbReference type="InterPro" id="IPR006091">
    <property type="entry name" value="Acyl-CoA_Oxase/DH_mid-dom"/>
</dbReference>
<gene>
    <name evidence="12" type="ORF">FKZ61_11645</name>
</gene>
<dbReference type="InterPro" id="IPR006089">
    <property type="entry name" value="Acyl-CoA_DH_CS"/>
</dbReference>
<evidence type="ECO:0000256" key="4">
    <source>
        <dbReference type="ARBA" id="ARBA00022456"/>
    </source>
</evidence>
<dbReference type="InterPro" id="IPR013786">
    <property type="entry name" value="AcylCoA_DH/ox_N"/>
</dbReference>
<feature type="domain" description="Acyl-CoA oxidase/dehydrogenase middle" evidence="10">
    <location>
        <begin position="125"/>
        <end position="219"/>
    </location>
</feature>
<proteinExistence type="inferred from homology"/>
<dbReference type="FunFam" id="1.20.140.10:FF:000001">
    <property type="entry name" value="Acyl-CoA dehydrogenase"/>
    <property type="match status" value="1"/>
</dbReference>
<evidence type="ECO:0000259" key="10">
    <source>
        <dbReference type="Pfam" id="PF02770"/>
    </source>
</evidence>
<dbReference type="SUPFAM" id="SSF47203">
    <property type="entry name" value="Acyl-CoA dehydrogenase C-terminal domain-like"/>
    <property type="match status" value="1"/>
</dbReference>
<dbReference type="GO" id="GO:0050660">
    <property type="term" value="F:flavin adenine dinucleotide binding"/>
    <property type="evidence" value="ECO:0007669"/>
    <property type="project" value="InterPro"/>
</dbReference>
<dbReference type="RefSeq" id="WP_141610308.1">
    <property type="nucleotide sequence ID" value="NZ_VIGC02000013.1"/>
</dbReference>
<dbReference type="OrthoDB" id="9802447at2"/>
<dbReference type="PANTHER" id="PTHR43884:SF12">
    <property type="entry name" value="ISOVALERYL-COA DEHYDROGENASE, MITOCHONDRIAL-RELATED"/>
    <property type="match status" value="1"/>
</dbReference>
<dbReference type="FunFam" id="2.40.110.10:FF:000001">
    <property type="entry name" value="Acyl-CoA dehydrogenase, mitochondrial"/>
    <property type="match status" value="1"/>
</dbReference>
<dbReference type="AlphaFoldDB" id="A0A540VFF9"/>
<evidence type="ECO:0000256" key="6">
    <source>
        <dbReference type="ARBA" id="ARBA00022827"/>
    </source>
</evidence>
<evidence type="ECO:0000256" key="5">
    <source>
        <dbReference type="ARBA" id="ARBA00022630"/>
    </source>
</evidence>
<comment type="pathway">
    <text evidence="2">Amino-acid degradation; L-valine degradation.</text>
</comment>
<dbReference type="Pfam" id="PF02770">
    <property type="entry name" value="Acyl-CoA_dh_M"/>
    <property type="match status" value="1"/>
</dbReference>
<protein>
    <submittedName>
        <fullName evidence="12">Acyl-CoA dehydrogenase</fullName>
    </submittedName>
</protein>
<comment type="caution">
    <text evidence="12">The sequence shown here is derived from an EMBL/GenBank/DDBJ whole genome shotgun (WGS) entry which is preliminary data.</text>
</comment>
<dbReference type="InterPro" id="IPR036250">
    <property type="entry name" value="AcylCo_DH-like_C"/>
</dbReference>
<dbReference type="Pfam" id="PF00441">
    <property type="entry name" value="Acyl-CoA_dh_1"/>
    <property type="match status" value="1"/>
</dbReference>
<dbReference type="PIRSF" id="PIRSF016578">
    <property type="entry name" value="HsaA"/>
    <property type="match status" value="1"/>
</dbReference>
<evidence type="ECO:0000313" key="12">
    <source>
        <dbReference type="EMBL" id="TQE95489.1"/>
    </source>
</evidence>
<feature type="domain" description="Acyl-CoA dehydrogenase/oxidase C-terminal" evidence="9">
    <location>
        <begin position="233"/>
        <end position="379"/>
    </location>
</feature>
<dbReference type="Gene3D" id="1.20.140.10">
    <property type="entry name" value="Butyryl-CoA Dehydrogenase, subunit A, domain 3"/>
    <property type="match status" value="1"/>
</dbReference>
<evidence type="ECO:0000256" key="3">
    <source>
        <dbReference type="ARBA" id="ARBA00009347"/>
    </source>
</evidence>
<dbReference type="InterPro" id="IPR037069">
    <property type="entry name" value="AcylCoA_DH/ox_N_sf"/>
</dbReference>
<comment type="cofactor">
    <cofactor evidence="1 8">
        <name>FAD</name>
        <dbReference type="ChEBI" id="CHEBI:57692"/>
    </cofactor>
</comment>
<dbReference type="PROSITE" id="PS00072">
    <property type="entry name" value="ACYL_COA_DH_1"/>
    <property type="match status" value="1"/>
</dbReference>
<evidence type="ECO:0000256" key="8">
    <source>
        <dbReference type="RuleBase" id="RU362125"/>
    </source>
</evidence>
<dbReference type="InterPro" id="IPR009075">
    <property type="entry name" value="AcylCo_DH/oxidase_C"/>
</dbReference>
<dbReference type="GO" id="GO:0009083">
    <property type="term" value="P:branched-chain amino acid catabolic process"/>
    <property type="evidence" value="ECO:0007669"/>
    <property type="project" value="UniProtKB-KW"/>
</dbReference>
<dbReference type="InterPro" id="IPR046373">
    <property type="entry name" value="Acyl-CoA_Oxase/DH_mid-dom_sf"/>
</dbReference>
<dbReference type="Gene3D" id="1.10.540.10">
    <property type="entry name" value="Acyl-CoA dehydrogenase/oxidase, N-terminal domain"/>
    <property type="match status" value="1"/>
</dbReference>
<keyword evidence="7 8" id="KW-0560">Oxidoreductase</keyword>
<evidence type="ECO:0000259" key="9">
    <source>
        <dbReference type="Pfam" id="PF00441"/>
    </source>
</evidence>
<evidence type="ECO:0000313" key="13">
    <source>
        <dbReference type="Proteomes" id="UP000317371"/>
    </source>
</evidence>
<accession>A0A540VFF9</accession>
<evidence type="ECO:0000256" key="7">
    <source>
        <dbReference type="ARBA" id="ARBA00023002"/>
    </source>
</evidence>
<dbReference type="SUPFAM" id="SSF56645">
    <property type="entry name" value="Acyl-CoA dehydrogenase NM domain-like"/>
    <property type="match status" value="1"/>
</dbReference>
<dbReference type="PANTHER" id="PTHR43884">
    <property type="entry name" value="ACYL-COA DEHYDROGENASE"/>
    <property type="match status" value="1"/>
</dbReference>
<sequence>MDFAWSEEQLAYKKAVIDFAQKELNDDLIARDHAGQFSLENWRKCARFGIQGLPMPEEYGGSNADILTTMLVMEGLGYGCRDNGLIFAINAQLLSVQMPILLFGTEAQKQKYLCPMCSGEMIGAHGMSEPDSGSDAYSLRTRATRVDGGYVLNGTKTFVTNAPVADMALVFATVAPERGMWGITAFLVDKGTPGFTVSRNLEKMGLRTSPMGELIFQDCFIPEENRLGPEGIGAKIFNGSMEWERSCILASQLGAMERQLEEAVRYARERRQFGQPIGKFQSVANRIVDMKIRLETSRLLLYQVAWLKQMGKPAVMEAAMAKLYLSECFVQSSLDAVRTFGGYGYMTEFEVERDLRDAVGGTLYSGTSDIQRNIIARMLGL</sequence>
<evidence type="ECO:0000256" key="2">
    <source>
        <dbReference type="ARBA" id="ARBA00005109"/>
    </source>
</evidence>
<dbReference type="GO" id="GO:0003995">
    <property type="term" value="F:acyl-CoA dehydrogenase activity"/>
    <property type="evidence" value="ECO:0007669"/>
    <property type="project" value="InterPro"/>
</dbReference>
<reference evidence="12 13" key="1">
    <citation type="submission" date="2019-06" db="EMBL/GenBank/DDBJ databases">
        <title>Genome sequence of Litorilinea aerophila BAA-2444.</title>
        <authorList>
            <person name="Maclea K.S."/>
            <person name="Maurais E.G."/>
            <person name="Iannazzi L.C."/>
        </authorList>
    </citation>
    <scope>NUCLEOTIDE SEQUENCE [LARGE SCALE GENOMIC DNA]</scope>
    <source>
        <strain evidence="12 13">ATCC BAA-2444</strain>
    </source>
</reference>
<name>A0A540VFF9_9CHLR</name>
<keyword evidence="5 8" id="KW-0285">Flavoprotein</keyword>
<comment type="similarity">
    <text evidence="3 8">Belongs to the acyl-CoA dehydrogenase family.</text>
</comment>
<dbReference type="InParanoid" id="A0A540VFF9"/>
<evidence type="ECO:0000256" key="1">
    <source>
        <dbReference type="ARBA" id="ARBA00001974"/>
    </source>
</evidence>
<feature type="domain" description="Acyl-CoA dehydrogenase/oxidase N-terminal" evidence="11">
    <location>
        <begin position="6"/>
        <end position="120"/>
    </location>
</feature>
<dbReference type="Proteomes" id="UP000317371">
    <property type="component" value="Unassembled WGS sequence"/>
</dbReference>
<dbReference type="Pfam" id="PF02771">
    <property type="entry name" value="Acyl-CoA_dh_N"/>
    <property type="match status" value="1"/>
</dbReference>
<evidence type="ECO:0000259" key="11">
    <source>
        <dbReference type="Pfam" id="PF02771"/>
    </source>
</evidence>
<organism evidence="12 13">
    <name type="scientific">Litorilinea aerophila</name>
    <dbReference type="NCBI Taxonomy" id="1204385"/>
    <lineage>
        <taxon>Bacteria</taxon>
        <taxon>Bacillati</taxon>
        <taxon>Chloroflexota</taxon>
        <taxon>Caldilineae</taxon>
        <taxon>Caldilineales</taxon>
        <taxon>Caldilineaceae</taxon>
        <taxon>Litorilinea</taxon>
    </lineage>
</organism>
<keyword evidence="4" id="KW-0101">Branched-chain amino acid catabolism</keyword>
<dbReference type="Gene3D" id="2.40.110.10">
    <property type="entry name" value="Butyryl-CoA Dehydrogenase, subunit A, domain 2"/>
    <property type="match status" value="1"/>
</dbReference>
<keyword evidence="6 8" id="KW-0274">FAD</keyword>
<keyword evidence="13" id="KW-1185">Reference proteome</keyword>
<dbReference type="EMBL" id="VIGC01000013">
    <property type="protein sequence ID" value="TQE95489.1"/>
    <property type="molecule type" value="Genomic_DNA"/>
</dbReference>
<dbReference type="InterPro" id="IPR009100">
    <property type="entry name" value="AcylCoA_DH/oxidase_NM_dom_sf"/>
</dbReference>